<gene>
    <name evidence="1" type="ORF">THSYN_16890</name>
</gene>
<dbReference type="AlphaFoldDB" id="A0A2K8UA37"/>
<reference evidence="1 2" key="1">
    <citation type="submission" date="2017-03" db="EMBL/GenBank/DDBJ databases">
        <title>Complete genome sequence of Candidatus 'Thiodictyon syntrophicum' sp. nov. strain Cad16T, a photolithoautotroph purple sulfur bacterium isolated from an alpine meromictic lake.</title>
        <authorList>
            <person name="Luedin S.M."/>
            <person name="Pothier J.F."/>
            <person name="Danza F."/>
            <person name="Storelli N."/>
            <person name="Wittwer M."/>
            <person name="Tonolla M."/>
        </authorList>
    </citation>
    <scope>NUCLEOTIDE SEQUENCE [LARGE SCALE GENOMIC DNA]</scope>
    <source>
        <strain evidence="1 2">Cad16T</strain>
    </source>
</reference>
<dbReference type="KEGG" id="tsy:THSYN_16890"/>
<accession>A0A2K8UA37</accession>
<dbReference type="EMBL" id="CP020370">
    <property type="protein sequence ID" value="AUB82453.1"/>
    <property type="molecule type" value="Genomic_DNA"/>
</dbReference>
<evidence type="ECO:0000313" key="1">
    <source>
        <dbReference type="EMBL" id="AUB82453.1"/>
    </source>
</evidence>
<organism evidence="1 2">
    <name type="scientific">Candidatus Thiodictyon syntrophicum</name>
    <dbReference type="NCBI Taxonomy" id="1166950"/>
    <lineage>
        <taxon>Bacteria</taxon>
        <taxon>Pseudomonadati</taxon>
        <taxon>Pseudomonadota</taxon>
        <taxon>Gammaproteobacteria</taxon>
        <taxon>Chromatiales</taxon>
        <taxon>Chromatiaceae</taxon>
        <taxon>Thiodictyon</taxon>
    </lineage>
</organism>
<protein>
    <submittedName>
        <fullName evidence="1">Uncharacterized protein</fullName>
    </submittedName>
</protein>
<evidence type="ECO:0000313" key="2">
    <source>
        <dbReference type="Proteomes" id="UP000232638"/>
    </source>
</evidence>
<keyword evidence="2" id="KW-1185">Reference proteome</keyword>
<sequence>MLNSSLKVGDTQREIETVLGNIGFGWRYTDFLKRYNTTIRDEAHCGAYQAISVYIFLDEARRLVKIEVLDSYTMP</sequence>
<proteinExistence type="predicted"/>
<dbReference type="RefSeq" id="WP_100920183.1">
    <property type="nucleotide sequence ID" value="NZ_CP020370.1"/>
</dbReference>
<name>A0A2K8UA37_9GAMM</name>
<dbReference type="Proteomes" id="UP000232638">
    <property type="component" value="Chromosome"/>
</dbReference>